<protein>
    <submittedName>
        <fullName evidence="2">Pimeloyl-ACP methyl ester carboxylesterase</fullName>
    </submittedName>
</protein>
<dbReference type="InterPro" id="IPR000639">
    <property type="entry name" value="Epox_hydrolase-like"/>
</dbReference>
<dbReference type="OrthoDB" id="3771266at2"/>
<sequence length="278" mass="29818">MSASPAAAASSTQFLERPDGRVAYDVEGRGPLLVLVPGMGELRSSYRFLTPRLVQAGYTVATTDLRGHGESDTSFSAYGDLETASDISALIDALGGSAVIIGNSLAAGAGVIVAADHPEQVAGLVLLGPFVRNPPAGRISLAIFRAMTAPFWVATMWKSYMPTLYAGRKPTDFKQYREAVATSLRRPDYGRAFSLTTRQTDHAPAEARLLQVSAPVLVVMGELDPDFKDPAGEAHWIGETLKADVVMVPEAGHYPQSQQPEITERAILEFLEDMGPRT</sequence>
<reference evidence="2 3" key="1">
    <citation type="submission" date="2018-03" db="EMBL/GenBank/DDBJ databases">
        <title>Comparative analysis of microorganisms from saline springs in Andes Mountain Range, Colombia.</title>
        <authorList>
            <person name="Rubin E."/>
        </authorList>
    </citation>
    <scope>NUCLEOTIDE SEQUENCE [LARGE SCALE GENOMIC DNA]</scope>
    <source>
        <strain evidence="2 3">CG 35</strain>
    </source>
</reference>
<evidence type="ECO:0000259" key="1">
    <source>
        <dbReference type="Pfam" id="PF12697"/>
    </source>
</evidence>
<dbReference type="PRINTS" id="PR00412">
    <property type="entry name" value="EPOXHYDRLASE"/>
</dbReference>
<dbReference type="PANTHER" id="PTHR43194:SF2">
    <property type="entry name" value="PEROXISOMAL MEMBRANE PROTEIN LPX1"/>
    <property type="match status" value="1"/>
</dbReference>
<dbReference type="Pfam" id="PF12697">
    <property type="entry name" value="Abhydrolase_6"/>
    <property type="match status" value="1"/>
</dbReference>
<dbReference type="InterPro" id="IPR050228">
    <property type="entry name" value="Carboxylesterase_BioH"/>
</dbReference>
<comment type="caution">
    <text evidence="2">The sequence shown here is derived from an EMBL/GenBank/DDBJ whole genome shotgun (WGS) entry which is preliminary data.</text>
</comment>
<evidence type="ECO:0000313" key="2">
    <source>
        <dbReference type="EMBL" id="PRZ18170.1"/>
    </source>
</evidence>
<dbReference type="SUPFAM" id="SSF53474">
    <property type="entry name" value="alpha/beta-Hydrolases"/>
    <property type="match status" value="1"/>
</dbReference>
<accession>A0A2T0YRH8</accession>
<dbReference type="PRINTS" id="PR00111">
    <property type="entry name" value="ABHYDROLASE"/>
</dbReference>
<dbReference type="Gene3D" id="3.40.50.1820">
    <property type="entry name" value="alpha/beta hydrolase"/>
    <property type="match status" value="1"/>
</dbReference>
<gene>
    <name evidence="2" type="ORF">BCL67_103156</name>
</gene>
<dbReference type="EMBL" id="PVTY01000003">
    <property type="protein sequence ID" value="PRZ18170.1"/>
    <property type="molecule type" value="Genomic_DNA"/>
</dbReference>
<organism evidence="2 3">
    <name type="scientific">Nesterenkonia sandarakina</name>
    <dbReference type="NCBI Taxonomy" id="272918"/>
    <lineage>
        <taxon>Bacteria</taxon>
        <taxon>Bacillati</taxon>
        <taxon>Actinomycetota</taxon>
        <taxon>Actinomycetes</taxon>
        <taxon>Micrococcales</taxon>
        <taxon>Micrococcaceae</taxon>
        <taxon>Nesterenkonia</taxon>
    </lineage>
</organism>
<dbReference type="PANTHER" id="PTHR43194">
    <property type="entry name" value="HYDROLASE ALPHA/BETA FOLD FAMILY"/>
    <property type="match status" value="1"/>
</dbReference>
<dbReference type="InterPro" id="IPR000073">
    <property type="entry name" value="AB_hydrolase_1"/>
</dbReference>
<dbReference type="AlphaFoldDB" id="A0A2T0YRH8"/>
<dbReference type="InterPro" id="IPR029058">
    <property type="entry name" value="AB_hydrolase_fold"/>
</dbReference>
<keyword evidence="3" id="KW-1185">Reference proteome</keyword>
<dbReference type="RefSeq" id="WP_106122059.1">
    <property type="nucleotide sequence ID" value="NZ_PVTY01000003.1"/>
</dbReference>
<feature type="domain" description="AB hydrolase-1" evidence="1">
    <location>
        <begin position="33"/>
        <end position="262"/>
    </location>
</feature>
<dbReference type="Proteomes" id="UP000238217">
    <property type="component" value="Unassembled WGS sequence"/>
</dbReference>
<name>A0A2T0YRH8_9MICC</name>
<evidence type="ECO:0000313" key="3">
    <source>
        <dbReference type="Proteomes" id="UP000238217"/>
    </source>
</evidence>
<proteinExistence type="predicted"/>
<dbReference type="GO" id="GO:0003824">
    <property type="term" value="F:catalytic activity"/>
    <property type="evidence" value="ECO:0007669"/>
    <property type="project" value="InterPro"/>
</dbReference>